<keyword evidence="3" id="KW-1185">Reference proteome</keyword>
<proteinExistence type="predicted"/>
<dbReference type="RefSeq" id="WP_151674866.1">
    <property type="nucleotide sequence ID" value="NZ_BKCG01000007.1"/>
</dbReference>
<comment type="caution">
    <text evidence="2">The sequence shown here is derived from an EMBL/GenBank/DDBJ whole genome shotgun (WGS) entry which is preliminary data.</text>
</comment>
<dbReference type="Gene3D" id="3.10.620.30">
    <property type="match status" value="1"/>
</dbReference>
<accession>A0A5J4J3N5</accession>
<protein>
    <recommendedName>
        <fullName evidence="1">Transglutaminase-like domain-containing protein</fullName>
    </recommendedName>
</protein>
<reference evidence="2 3" key="1">
    <citation type="submission" date="2019-08" db="EMBL/GenBank/DDBJ databases">
        <title>Draft genome sequence of Ulvibacter marinus type strain NBRC 109484.</title>
        <authorList>
            <person name="Kawano K."/>
            <person name="Ushijima N."/>
            <person name="Kihara M."/>
            <person name="Itoh H."/>
        </authorList>
    </citation>
    <scope>NUCLEOTIDE SEQUENCE [LARGE SCALE GENOMIC DNA]</scope>
    <source>
        <strain evidence="2 3">NBRC 109484</strain>
    </source>
</reference>
<evidence type="ECO:0000313" key="2">
    <source>
        <dbReference type="EMBL" id="GER60431.1"/>
    </source>
</evidence>
<dbReference type="SUPFAM" id="SSF54001">
    <property type="entry name" value="Cysteine proteinases"/>
    <property type="match status" value="1"/>
</dbReference>
<dbReference type="AlphaFoldDB" id="A0A5J4J3N5"/>
<name>A0A5J4J3N5_9FLAO</name>
<dbReference type="InterPro" id="IPR002931">
    <property type="entry name" value="Transglutaminase-like"/>
</dbReference>
<organism evidence="2 3">
    <name type="scientific">Patiriisocius marinus</name>
    <dbReference type="NCBI Taxonomy" id="1397112"/>
    <lineage>
        <taxon>Bacteria</taxon>
        <taxon>Pseudomonadati</taxon>
        <taxon>Bacteroidota</taxon>
        <taxon>Flavobacteriia</taxon>
        <taxon>Flavobacteriales</taxon>
        <taxon>Flavobacteriaceae</taxon>
        <taxon>Patiriisocius</taxon>
    </lineage>
</organism>
<evidence type="ECO:0000313" key="3">
    <source>
        <dbReference type="Proteomes" id="UP000326509"/>
    </source>
</evidence>
<dbReference type="OrthoDB" id="9788327at2"/>
<sequence length="252" mass="29493">MKLNKQLLFFLSFLGILISSSLSAIIIAQTNDEIDATIQLYPTLVDTPEELSKFITRDFNTDEAKVRAIYTWLIQNVSYNPEEYKRFNYSFKNYRERNTKEEKTRRKIINHTLQTGSAVCEGYAMVFEKLCQLQNIDNYLVRGDTKTNFNDIGRTFANNHMWNVAFIKGEPFLFDATWGAGRYTTKFIKEPSYYYYKISPQHLINTHYPQQYEDAFLNEDLSTILFFDRPLIIKHGLTFGDIISKEKSGVIN</sequence>
<dbReference type="GO" id="GO:0005737">
    <property type="term" value="C:cytoplasm"/>
    <property type="evidence" value="ECO:0007669"/>
    <property type="project" value="TreeGrafter"/>
</dbReference>
<dbReference type="EMBL" id="BKCG01000007">
    <property type="protein sequence ID" value="GER60431.1"/>
    <property type="molecule type" value="Genomic_DNA"/>
</dbReference>
<evidence type="ECO:0000259" key="1">
    <source>
        <dbReference type="Pfam" id="PF01841"/>
    </source>
</evidence>
<dbReference type="Pfam" id="PF01841">
    <property type="entry name" value="Transglut_core"/>
    <property type="match status" value="1"/>
</dbReference>
<feature type="domain" description="Transglutaminase-like" evidence="1">
    <location>
        <begin position="52"/>
        <end position="169"/>
    </location>
</feature>
<gene>
    <name evidence="2" type="ORF">ULMA_25390</name>
</gene>
<dbReference type="PANTHER" id="PTHR46333">
    <property type="entry name" value="CYTOKINESIS PROTEIN 3"/>
    <property type="match status" value="1"/>
</dbReference>
<dbReference type="InterPro" id="IPR038765">
    <property type="entry name" value="Papain-like_cys_pep_sf"/>
</dbReference>
<dbReference type="Proteomes" id="UP000326509">
    <property type="component" value="Unassembled WGS sequence"/>
</dbReference>
<dbReference type="PANTHER" id="PTHR46333:SF2">
    <property type="entry name" value="CYTOKINESIS PROTEIN 3"/>
    <property type="match status" value="1"/>
</dbReference>
<dbReference type="InterPro" id="IPR052557">
    <property type="entry name" value="CAP/Cytokinesis_protein"/>
</dbReference>